<dbReference type="RefSeq" id="WP_021691094.1">
    <property type="nucleotide sequence ID" value="NZ_BASZ01000008.1"/>
</dbReference>
<name>U2YA84_9SPHN</name>
<dbReference type="Gene3D" id="1.10.357.10">
    <property type="entry name" value="Tetracycline Repressor, domain 2"/>
    <property type="match status" value="1"/>
</dbReference>
<keyword evidence="3" id="KW-0804">Transcription</keyword>
<dbReference type="AlphaFoldDB" id="U2YA84"/>
<dbReference type="InterPro" id="IPR009057">
    <property type="entry name" value="Homeodomain-like_sf"/>
</dbReference>
<comment type="caution">
    <text evidence="5">The sequence shown here is derived from an EMBL/GenBank/DDBJ whole genome shotgun (WGS) entry which is preliminary data.</text>
</comment>
<proteinExistence type="predicted"/>
<dbReference type="GO" id="GO:0003700">
    <property type="term" value="F:DNA-binding transcription factor activity"/>
    <property type="evidence" value="ECO:0007669"/>
    <property type="project" value="TreeGrafter"/>
</dbReference>
<dbReference type="InterPro" id="IPR001647">
    <property type="entry name" value="HTH_TetR"/>
</dbReference>
<organism evidence="5 6">
    <name type="scientific">Caenibius tardaugens NBRC 16725</name>
    <dbReference type="NCBI Taxonomy" id="1219035"/>
    <lineage>
        <taxon>Bacteria</taxon>
        <taxon>Pseudomonadati</taxon>
        <taxon>Pseudomonadota</taxon>
        <taxon>Alphaproteobacteria</taxon>
        <taxon>Sphingomonadales</taxon>
        <taxon>Erythrobacteraceae</taxon>
        <taxon>Caenibius</taxon>
    </lineage>
</organism>
<dbReference type="Pfam" id="PF00440">
    <property type="entry name" value="TetR_N"/>
    <property type="match status" value="1"/>
</dbReference>
<evidence type="ECO:0000256" key="3">
    <source>
        <dbReference type="ARBA" id="ARBA00023163"/>
    </source>
</evidence>
<evidence type="ECO:0000313" key="5">
    <source>
        <dbReference type="EMBL" id="GAD50276.1"/>
    </source>
</evidence>
<evidence type="ECO:0000313" key="6">
    <source>
        <dbReference type="Proteomes" id="UP000016568"/>
    </source>
</evidence>
<reference evidence="5 6" key="1">
    <citation type="submission" date="2013-09" db="EMBL/GenBank/DDBJ databases">
        <title>Whole genome shotgun sequence of Novosphingobium tardaugens NBRC 16725.</title>
        <authorList>
            <person name="Isaki S."/>
            <person name="Hosoyama A."/>
            <person name="Tsuchikane K."/>
            <person name="Katsumata H."/>
            <person name="Ando Y."/>
            <person name="Yamazaki S."/>
            <person name="Fujita N."/>
        </authorList>
    </citation>
    <scope>NUCLEOTIDE SEQUENCE [LARGE SCALE GENOMIC DNA]</scope>
    <source>
        <strain evidence="5 6">NBRC 16725</strain>
    </source>
</reference>
<feature type="domain" description="HTH tetR-type" evidence="4">
    <location>
        <begin position="28"/>
        <end position="59"/>
    </location>
</feature>
<dbReference type="eggNOG" id="COG1309">
    <property type="taxonomic scope" value="Bacteria"/>
</dbReference>
<accession>U2YA84</accession>
<keyword evidence="1" id="KW-0805">Transcription regulation</keyword>
<dbReference type="KEGG" id="ntd:EGO55_03225"/>
<sequence>MTTRPHAGAERRKQAILIAARDMLNREPLSMRRLAEAAGVSQATPYNLFGSKRQLFVELYAMQRAELAEKLNLSEHPHALSRMFYAIHLFGSELAAEPTFFRALLGTIYASAPDDTPAQEAEPGAAFWLQLVRDIQAEGLIDPAVNPDAFTANFIYILSGAMIDWVNNRASLGPWEAAVGYGLTLASLAVATPRIRPELEERRQQYERQLAGFRIGL</sequence>
<dbReference type="InterPro" id="IPR036271">
    <property type="entry name" value="Tet_transcr_reg_TetR-rel_C_sf"/>
</dbReference>
<evidence type="ECO:0000256" key="2">
    <source>
        <dbReference type="ARBA" id="ARBA00023125"/>
    </source>
</evidence>
<dbReference type="OrthoDB" id="7185252at2"/>
<protein>
    <recommendedName>
        <fullName evidence="4">HTH tetR-type domain-containing protein</fullName>
    </recommendedName>
</protein>
<dbReference type="EMBL" id="BASZ01000008">
    <property type="protein sequence ID" value="GAD50276.1"/>
    <property type="molecule type" value="Genomic_DNA"/>
</dbReference>
<gene>
    <name evidence="5" type="ORF">NT2_08_00630</name>
</gene>
<dbReference type="PANTHER" id="PTHR30055:SF234">
    <property type="entry name" value="HTH-TYPE TRANSCRIPTIONAL REGULATOR BETI"/>
    <property type="match status" value="1"/>
</dbReference>
<dbReference type="InterPro" id="IPR050109">
    <property type="entry name" value="HTH-type_TetR-like_transc_reg"/>
</dbReference>
<dbReference type="Proteomes" id="UP000016568">
    <property type="component" value="Unassembled WGS sequence"/>
</dbReference>
<evidence type="ECO:0000256" key="1">
    <source>
        <dbReference type="ARBA" id="ARBA00023015"/>
    </source>
</evidence>
<dbReference type="GO" id="GO:0000976">
    <property type="term" value="F:transcription cis-regulatory region binding"/>
    <property type="evidence" value="ECO:0007669"/>
    <property type="project" value="TreeGrafter"/>
</dbReference>
<dbReference type="SUPFAM" id="SSF48498">
    <property type="entry name" value="Tetracyclin repressor-like, C-terminal domain"/>
    <property type="match status" value="1"/>
</dbReference>
<dbReference type="PANTHER" id="PTHR30055">
    <property type="entry name" value="HTH-TYPE TRANSCRIPTIONAL REGULATOR RUTR"/>
    <property type="match status" value="1"/>
</dbReference>
<keyword evidence="6" id="KW-1185">Reference proteome</keyword>
<dbReference type="SUPFAM" id="SSF46689">
    <property type="entry name" value="Homeodomain-like"/>
    <property type="match status" value="1"/>
</dbReference>
<evidence type="ECO:0000259" key="4">
    <source>
        <dbReference type="Pfam" id="PF00440"/>
    </source>
</evidence>
<keyword evidence="2" id="KW-0238">DNA-binding</keyword>